<feature type="signal peptide" evidence="1">
    <location>
        <begin position="1"/>
        <end position="18"/>
    </location>
</feature>
<dbReference type="SUPFAM" id="SSF56935">
    <property type="entry name" value="Porins"/>
    <property type="match status" value="1"/>
</dbReference>
<evidence type="ECO:0000313" key="2">
    <source>
        <dbReference type="EMBL" id="RTZ15970.1"/>
    </source>
</evidence>
<gene>
    <name evidence="2" type="ORF">EJ063_09320</name>
</gene>
<organism evidence="2 3">
    <name type="scientific">Vibrio aquaticus</name>
    <dbReference type="NCBI Taxonomy" id="2496559"/>
    <lineage>
        <taxon>Bacteria</taxon>
        <taxon>Pseudomonadati</taxon>
        <taxon>Pseudomonadota</taxon>
        <taxon>Gammaproteobacteria</taxon>
        <taxon>Vibrionales</taxon>
        <taxon>Vibrionaceae</taxon>
        <taxon>Vibrio</taxon>
    </lineage>
</organism>
<accession>A0A3S0P6D7</accession>
<name>A0A3S0P6D7_9VIBR</name>
<evidence type="ECO:0000256" key="1">
    <source>
        <dbReference type="SAM" id="SignalP"/>
    </source>
</evidence>
<evidence type="ECO:0000313" key="3">
    <source>
        <dbReference type="Proteomes" id="UP000268973"/>
    </source>
</evidence>
<dbReference type="InterPro" id="IPR016895">
    <property type="entry name" value="UCP028680"/>
</dbReference>
<dbReference type="AlphaFoldDB" id="A0A3S0P6D7"/>
<keyword evidence="3" id="KW-1185">Reference proteome</keyword>
<dbReference type="OrthoDB" id="5902984at2"/>
<dbReference type="Proteomes" id="UP000268973">
    <property type="component" value="Unassembled WGS sequence"/>
</dbReference>
<dbReference type="RefSeq" id="WP_126574021.1">
    <property type="nucleotide sequence ID" value="NZ_RXZH01000003.1"/>
</dbReference>
<reference evidence="2 3" key="1">
    <citation type="submission" date="2018-12" db="EMBL/GenBank/DDBJ databases">
        <title>Vibrio sp. isolated from China Sea.</title>
        <authorList>
            <person name="Li Y."/>
        </authorList>
    </citation>
    <scope>NUCLEOTIDE SEQUENCE [LARGE SCALE GENOMIC DNA]</scope>
    <source>
        <strain evidence="2 3">BEI207</strain>
    </source>
</reference>
<dbReference type="EMBL" id="RXZH01000003">
    <property type="protein sequence ID" value="RTZ15970.1"/>
    <property type="molecule type" value="Genomic_DNA"/>
</dbReference>
<proteinExistence type="predicted"/>
<dbReference type="PIRSF" id="PIRSF028680">
    <property type="entry name" value="UCP028680"/>
    <property type="match status" value="1"/>
</dbReference>
<sequence length="153" mass="16864">MRTILSLSVLVAACPLFATELPPLPAHDATSPHRLFLSSGSDQTDFDSWKIDGGYSYNVFDKIDLYVGARLDNSDAINETGFLSGISYQLSPRVSVQSMLHSSSEESLDEGKETTLSAEVSSRLKLTENLDIHATLDYQEWQQGVEVGLGFRF</sequence>
<keyword evidence="1" id="KW-0732">Signal</keyword>
<protein>
    <submittedName>
        <fullName evidence="2">Uncharacterized protein</fullName>
    </submittedName>
</protein>
<comment type="caution">
    <text evidence="2">The sequence shown here is derived from an EMBL/GenBank/DDBJ whole genome shotgun (WGS) entry which is preliminary data.</text>
</comment>
<feature type="chain" id="PRO_5018782926" evidence="1">
    <location>
        <begin position="19"/>
        <end position="153"/>
    </location>
</feature>